<reference evidence="10" key="1">
    <citation type="submission" date="2019-04" db="EMBL/GenBank/DDBJ databases">
        <title>Nocardioides xinjiangensis sp. nov.</title>
        <authorList>
            <person name="Liu S."/>
        </authorList>
    </citation>
    <scope>NUCLEOTIDE SEQUENCE [LARGE SCALE GENOMIC DNA]</scope>
    <source>
        <strain evidence="10">18</strain>
    </source>
</reference>
<dbReference type="SUPFAM" id="SSF55681">
    <property type="entry name" value="Class II aaRS and biotin synthetases"/>
    <property type="match status" value="1"/>
</dbReference>
<dbReference type="GO" id="GO:0006421">
    <property type="term" value="P:asparaginyl-tRNA aminoacylation"/>
    <property type="evidence" value="ECO:0007669"/>
    <property type="project" value="TreeGrafter"/>
</dbReference>
<dbReference type="InterPro" id="IPR006195">
    <property type="entry name" value="aa-tRNA-synth_II"/>
</dbReference>
<dbReference type="PANTHER" id="PTHR22594:SF16">
    <property type="entry name" value="ASPARAGINE--TRNA LIGASE, CYTOPLASMIC"/>
    <property type="match status" value="1"/>
</dbReference>
<reference evidence="9 10" key="2">
    <citation type="submission" date="2019-05" db="EMBL/GenBank/DDBJ databases">
        <title>Glycomyces buryatensis sp. nov.</title>
        <authorList>
            <person name="Nikitina E."/>
        </authorList>
    </citation>
    <scope>NUCLEOTIDE SEQUENCE [LARGE SCALE GENOMIC DNA]</scope>
    <source>
        <strain evidence="9 10">18</strain>
    </source>
</reference>
<comment type="caution">
    <text evidence="9">The sequence shown here is derived from an EMBL/GenBank/DDBJ whole genome shotgun (WGS) entry which is preliminary data.</text>
</comment>
<dbReference type="PROSITE" id="PS50862">
    <property type="entry name" value="AA_TRNA_LIGASE_II"/>
    <property type="match status" value="1"/>
</dbReference>
<keyword evidence="10" id="KW-1185">Reference proteome</keyword>
<dbReference type="GO" id="GO:0004816">
    <property type="term" value="F:asparagine-tRNA ligase activity"/>
    <property type="evidence" value="ECO:0007669"/>
    <property type="project" value="TreeGrafter"/>
</dbReference>
<evidence type="ECO:0000256" key="2">
    <source>
        <dbReference type="ARBA" id="ARBA00022490"/>
    </source>
</evidence>
<dbReference type="RefSeq" id="WP_136536379.1">
    <property type="nucleotide sequence ID" value="NZ_STGY01000069.1"/>
</dbReference>
<organism evidence="9 10">
    <name type="scientific">Glycomyces buryatensis</name>
    <dbReference type="NCBI Taxonomy" id="2570927"/>
    <lineage>
        <taxon>Bacteria</taxon>
        <taxon>Bacillati</taxon>
        <taxon>Actinomycetota</taxon>
        <taxon>Actinomycetes</taxon>
        <taxon>Glycomycetales</taxon>
        <taxon>Glycomycetaceae</taxon>
        <taxon>Glycomyces</taxon>
    </lineage>
</organism>
<evidence type="ECO:0000313" key="9">
    <source>
        <dbReference type="EMBL" id="THV37619.1"/>
    </source>
</evidence>
<feature type="domain" description="Aminoacyl-transfer RNA synthetases class-II family profile" evidence="8">
    <location>
        <begin position="79"/>
        <end position="357"/>
    </location>
</feature>
<evidence type="ECO:0000256" key="7">
    <source>
        <dbReference type="ARBA" id="ARBA00023146"/>
    </source>
</evidence>
<keyword evidence="4" id="KW-0547">Nucleotide-binding</keyword>
<evidence type="ECO:0000256" key="4">
    <source>
        <dbReference type="ARBA" id="ARBA00022741"/>
    </source>
</evidence>
<keyword evidence="6" id="KW-0648">Protein biosynthesis</keyword>
<keyword evidence="3" id="KW-0436">Ligase</keyword>
<dbReference type="Gene3D" id="3.30.930.10">
    <property type="entry name" value="Bira Bifunctional Protein, Domain 2"/>
    <property type="match status" value="1"/>
</dbReference>
<keyword evidence="7" id="KW-0030">Aminoacyl-tRNA synthetase</keyword>
<keyword evidence="5" id="KW-0067">ATP-binding</keyword>
<dbReference type="GO" id="GO:0005524">
    <property type="term" value="F:ATP binding"/>
    <property type="evidence" value="ECO:0007669"/>
    <property type="project" value="UniProtKB-KW"/>
</dbReference>
<dbReference type="Proteomes" id="UP000308760">
    <property type="component" value="Unassembled WGS sequence"/>
</dbReference>
<evidence type="ECO:0000313" key="10">
    <source>
        <dbReference type="Proteomes" id="UP000308760"/>
    </source>
</evidence>
<sequence length="359" mass="39268">MIHKEFQHLLAIREAAIEGARAHYRSSGLAEAAVPVLVGITGACENVSTLYRVAGSAPVHLTQTGQLALEHALCVSKGVYCITPSFRTDKIDERHLHEFTLIEEEISFDHPLIARSEDEYDSSLLFEALLGRITQSVKAVVRSCVEHAPDAVASLGGRIDDLGEMLSQDFYRLTYTESVDLLNSADDGHVPWGSDLGSVQERDLLELVAREHGGPLRPTFVTHYPEGIKFFNMKVDDTNEDVVQSADLLLPLAGEAVGSAVREHRYDRLLKRLTSSTMFEHIVEQRLATLEDFVPYLEVVESGASGPHAGYGIGLERVLQFLIGSTDIREASVAYKLSAMMGFTDALASAQSGSRAPGF</sequence>
<accession>A0A4S8Q9K4</accession>
<evidence type="ECO:0000256" key="1">
    <source>
        <dbReference type="ARBA" id="ARBA00004496"/>
    </source>
</evidence>
<keyword evidence="2" id="KW-0963">Cytoplasm</keyword>
<evidence type="ECO:0000256" key="3">
    <source>
        <dbReference type="ARBA" id="ARBA00022598"/>
    </source>
</evidence>
<evidence type="ECO:0000256" key="5">
    <source>
        <dbReference type="ARBA" id="ARBA00022840"/>
    </source>
</evidence>
<dbReference type="AlphaFoldDB" id="A0A4S8Q9K4"/>
<gene>
    <name evidence="9" type="ORF">FAB82_20290</name>
</gene>
<name>A0A4S8Q9K4_9ACTN</name>
<dbReference type="OrthoDB" id="9802326at2"/>
<protein>
    <recommendedName>
        <fullName evidence="8">Aminoacyl-transfer RNA synthetases class-II family profile domain-containing protein</fullName>
    </recommendedName>
</protein>
<dbReference type="EMBL" id="STGY01000069">
    <property type="protein sequence ID" value="THV37619.1"/>
    <property type="molecule type" value="Genomic_DNA"/>
</dbReference>
<dbReference type="InterPro" id="IPR045864">
    <property type="entry name" value="aa-tRNA-synth_II/BPL/LPL"/>
</dbReference>
<proteinExistence type="predicted"/>
<dbReference type="PANTHER" id="PTHR22594">
    <property type="entry name" value="ASPARTYL/LYSYL-TRNA SYNTHETASE"/>
    <property type="match status" value="1"/>
</dbReference>
<dbReference type="Pfam" id="PF00152">
    <property type="entry name" value="tRNA-synt_2"/>
    <property type="match status" value="1"/>
</dbReference>
<dbReference type="GO" id="GO:0005737">
    <property type="term" value="C:cytoplasm"/>
    <property type="evidence" value="ECO:0007669"/>
    <property type="project" value="UniProtKB-SubCell"/>
</dbReference>
<comment type="subcellular location">
    <subcellularLocation>
        <location evidence="1">Cytoplasm</location>
    </subcellularLocation>
</comment>
<dbReference type="InterPro" id="IPR004364">
    <property type="entry name" value="Aa-tRNA-synt_II"/>
</dbReference>
<evidence type="ECO:0000256" key="6">
    <source>
        <dbReference type="ARBA" id="ARBA00022917"/>
    </source>
</evidence>
<evidence type="ECO:0000259" key="8">
    <source>
        <dbReference type="PROSITE" id="PS50862"/>
    </source>
</evidence>